<reference evidence="1 2" key="1">
    <citation type="submission" date="2016-01" db="EMBL/GenBank/DDBJ databases">
        <title>High potential of lignocellulose degradation of a new Verrucomicrobia species.</title>
        <authorList>
            <person name="Wang Y."/>
            <person name="Shi Y."/>
            <person name="Qiu Z."/>
            <person name="Liu S."/>
            <person name="Yang H."/>
        </authorList>
    </citation>
    <scope>NUCLEOTIDE SEQUENCE [LARGE SCALE GENOMIC DNA]</scope>
    <source>
        <strain evidence="1 2">TSB47</strain>
    </source>
</reference>
<dbReference type="STRING" id="1184151.AW736_21935"/>
<sequence>MENSILIAIQASLKLIDALLPTLTELVRKGEVTVEQQAAVRAQYESLKAKADGQFTGAHWES</sequence>
<dbReference type="RefSeq" id="WP_068772451.1">
    <property type="nucleotide sequence ID" value="NZ_CP109796.1"/>
</dbReference>
<dbReference type="Proteomes" id="UP000078486">
    <property type="component" value="Unassembled WGS sequence"/>
</dbReference>
<comment type="caution">
    <text evidence="1">The sequence shown here is derived from an EMBL/GenBank/DDBJ whole genome shotgun (WGS) entry which is preliminary data.</text>
</comment>
<evidence type="ECO:0000313" key="1">
    <source>
        <dbReference type="EMBL" id="OAM87582.1"/>
    </source>
</evidence>
<proteinExistence type="predicted"/>
<gene>
    <name evidence="1" type="ORF">AW736_21935</name>
</gene>
<dbReference type="AlphaFoldDB" id="A0A178IC22"/>
<keyword evidence="2" id="KW-1185">Reference proteome</keyword>
<name>A0A178IC22_9BACT</name>
<organism evidence="1 2">
    <name type="scientific">Termitidicoccus mucosus</name>
    <dbReference type="NCBI Taxonomy" id="1184151"/>
    <lineage>
        <taxon>Bacteria</taxon>
        <taxon>Pseudomonadati</taxon>
        <taxon>Verrucomicrobiota</taxon>
        <taxon>Opitutia</taxon>
        <taxon>Opitutales</taxon>
        <taxon>Opitutaceae</taxon>
        <taxon>Termitidicoccus</taxon>
    </lineage>
</organism>
<accession>A0A178IC22</accession>
<protein>
    <submittedName>
        <fullName evidence="1">Uncharacterized protein</fullName>
    </submittedName>
</protein>
<dbReference type="EMBL" id="LRRQ01000167">
    <property type="protein sequence ID" value="OAM87582.1"/>
    <property type="molecule type" value="Genomic_DNA"/>
</dbReference>
<evidence type="ECO:0000313" key="2">
    <source>
        <dbReference type="Proteomes" id="UP000078486"/>
    </source>
</evidence>